<dbReference type="InterPro" id="IPR001969">
    <property type="entry name" value="Aspartic_peptidase_AS"/>
</dbReference>
<keyword evidence="9" id="KW-0119">Carbohydrate metabolism</keyword>
<evidence type="ECO:0000313" key="10">
    <source>
        <dbReference type="Proteomes" id="UP001370490"/>
    </source>
</evidence>
<evidence type="ECO:0000313" key="9">
    <source>
        <dbReference type="EMBL" id="KAK6947283.1"/>
    </source>
</evidence>
<keyword evidence="9" id="KW-0326">Glycosidase</keyword>
<keyword evidence="4" id="KW-0645">Protease</keyword>
<dbReference type="GO" id="GO:0006508">
    <property type="term" value="P:proteolysis"/>
    <property type="evidence" value="ECO:0007669"/>
    <property type="project" value="UniProtKB-KW"/>
</dbReference>
<dbReference type="Pfam" id="PF14541">
    <property type="entry name" value="TAXi_C"/>
    <property type="match status" value="1"/>
</dbReference>
<reference evidence="9 10" key="1">
    <citation type="submission" date="2023-12" db="EMBL/GenBank/DDBJ databases">
        <title>A high-quality genome assembly for Dillenia turbinata (Dilleniales).</title>
        <authorList>
            <person name="Chanderbali A."/>
        </authorList>
    </citation>
    <scope>NUCLEOTIDE SEQUENCE [LARGE SCALE GENOMIC DNA]</scope>
    <source>
        <strain evidence="9">LSX21</strain>
        <tissue evidence="9">Leaf</tissue>
    </source>
</reference>
<gene>
    <name evidence="9" type="ORF">RJ641_000756</name>
</gene>
<protein>
    <submittedName>
        <fullName evidence="9">Xylanase inhibitor, N-terminal</fullName>
    </submittedName>
</protein>
<dbReference type="InterPro" id="IPR032799">
    <property type="entry name" value="TAXi_C"/>
</dbReference>
<dbReference type="Gene3D" id="2.40.70.10">
    <property type="entry name" value="Acid Proteases"/>
    <property type="match status" value="2"/>
</dbReference>
<dbReference type="InterPro" id="IPR051708">
    <property type="entry name" value="Plant_Aspart_Prot_A1"/>
</dbReference>
<keyword evidence="3" id="KW-0964">Secreted</keyword>
<comment type="similarity">
    <text evidence="2">Belongs to the peptidase A1 family.</text>
</comment>
<keyword evidence="6 9" id="KW-0378">Hydrolase</keyword>
<dbReference type="PANTHER" id="PTHR47967">
    <property type="entry name" value="OS07G0603500 PROTEIN-RELATED"/>
    <property type="match status" value="1"/>
</dbReference>
<evidence type="ECO:0000256" key="1">
    <source>
        <dbReference type="ARBA" id="ARBA00004613"/>
    </source>
</evidence>
<keyword evidence="7" id="KW-0325">Glycoprotein</keyword>
<sequence>MKYAIGSPPFDVFSIMDTGSDLTWMQCNPCTQCYQQNAPIFDPKSSSTYTDINCQSTQCQQIRIHSCGAANVCSYSTRYQDLSFSNGNLAADSITFNSTDERSLQFFNFTFGCGHGNGGSFRSDMSGVIGLGGGPLSLVSQLKSAMSGKFSYCLVSVVDSHLTTTVNFGSNAVVSGDGAVSTPLVDKQPPTYYYVTLNGITVGPTRIHYKSSSPNNVNADVNEGNIVVDSGTTVTFLPPDMYDQLESTFTAVIQGKRAPSPVSPLKLCYYLSKREALNIPHLTFHFEGADVPLFPANVFVRVSDGVVCCSMAPAPAGAPNIYGNLAQVNYLVGYDVVNRQITFKPTVCSLH</sequence>
<evidence type="ECO:0000256" key="7">
    <source>
        <dbReference type="ARBA" id="ARBA00023180"/>
    </source>
</evidence>
<dbReference type="GO" id="GO:0005576">
    <property type="term" value="C:extracellular region"/>
    <property type="evidence" value="ECO:0007669"/>
    <property type="project" value="UniProtKB-SubCell"/>
</dbReference>
<dbReference type="GO" id="GO:0016798">
    <property type="term" value="F:hydrolase activity, acting on glycosyl bonds"/>
    <property type="evidence" value="ECO:0007669"/>
    <property type="project" value="UniProtKB-KW"/>
</dbReference>
<dbReference type="SUPFAM" id="SSF50630">
    <property type="entry name" value="Acid proteases"/>
    <property type="match status" value="1"/>
</dbReference>
<evidence type="ECO:0000256" key="2">
    <source>
        <dbReference type="ARBA" id="ARBA00007447"/>
    </source>
</evidence>
<dbReference type="Proteomes" id="UP001370490">
    <property type="component" value="Unassembled WGS sequence"/>
</dbReference>
<comment type="caution">
    <text evidence="9">The sequence shown here is derived from an EMBL/GenBank/DDBJ whole genome shotgun (WGS) entry which is preliminary data.</text>
</comment>
<dbReference type="EMBL" id="JBAMMX010000001">
    <property type="protein sequence ID" value="KAK6947283.1"/>
    <property type="molecule type" value="Genomic_DNA"/>
</dbReference>
<name>A0AAN8ZUG7_9MAGN</name>
<evidence type="ECO:0000256" key="4">
    <source>
        <dbReference type="ARBA" id="ARBA00022670"/>
    </source>
</evidence>
<dbReference type="FunFam" id="2.40.70.10:FF:000050">
    <property type="entry name" value="Aspartic proteinase CDR1"/>
    <property type="match status" value="1"/>
</dbReference>
<evidence type="ECO:0000259" key="8">
    <source>
        <dbReference type="PROSITE" id="PS51767"/>
    </source>
</evidence>
<dbReference type="GO" id="GO:0045493">
    <property type="term" value="P:xylan catabolic process"/>
    <property type="evidence" value="ECO:0007669"/>
    <property type="project" value="UniProtKB-KW"/>
</dbReference>
<keyword evidence="5" id="KW-0064">Aspartyl protease</keyword>
<dbReference type="InterPro" id="IPR021109">
    <property type="entry name" value="Peptidase_aspartic_dom_sf"/>
</dbReference>
<dbReference type="InterPro" id="IPR032861">
    <property type="entry name" value="TAXi_N"/>
</dbReference>
<keyword evidence="10" id="KW-1185">Reference proteome</keyword>
<dbReference type="Pfam" id="PF14543">
    <property type="entry name" value="TAXi_N"/>
    <property type="match status" value="1"/>
</dbReference>
<dbReference type="PROSITE" id="PS51767">
    <property type="entry name" value="PEPTIDASE_A1"/>
    <property type="match status" value="1"/>
</dbReference>
<dbReference type="AlphaFoldDB" id="A0AAN8ZUG7"/>
<keyword evidence="9" id="KW-0858">Xylan degradation</keyword>
<proteinExistence type="inferred from homology"/>
<organism evidence="9 10">
    <name type="scientific">Dillenia turbinata</name>
    <dbReference type="NCBI Taxonomy" id="194707"/>
    <lineage>
        <taxon>Eukaryota</taxon>
        <taxon>Viridiplantae</taxon>
        <taxon>Streptophyta</taxon>
        <taxon>Embryophyta</taxon>
        <taxon>Tracheophyta</taxon>
        <taxon>Spermatophyta</taxon>
        <taxon>Magnoliopsida</taxon>
        <taxon>eudicotyledons</taxon>
        <taxon>Gunneridae</taxon>
        <taxon>Pentapetalae</taxon>
        <taxon>Dilleniales</taxon>
        <taxon>Dilleniaceae</taxon>
        <taxon>Dillenia</taxon>
    </lineage>
</organism>
<comment type="subcellular location">
    <subcellularLocation>
        <location evidence="1">Secreted</location>
    </subcellularLocation>
</comment>
<dbReference type="PROSITE" id="PS00141">
    <property type="entry name" value="ASP_PROTEASE"/>
    <property type="match status" value="1"/>
</dbReference>
<keyword evidence="9" id="KW-0624">Polysaccharide degradation</keyword>
<dbReference type="GO" id="GO:0004190">
    <property type="term" value="F:aspartic-type endopeptidase activity"/>
    <property type="evidence" value="ECO:0007669"/>
    <property type="project" value="UniProtKB-KW"/>
</dbReference>
<dbReference type="FunFam" id="2.40.70.10:FF:000031">
    <property type="entry name" value="Aspartyl protease AED1"/>
    <property type="match status" value="1"/>
</dbReference>
<dbReference type="CDD" id="cd05476">
    <property type="entry name" value="pepsin_A_like_plant"/>
    <property type="match status" value="1"/>
</dbReference>
<accession>A0AAN8ZUG7</accession>
<feature type="domain" description="Peptidase A1" evidence="8">
    <location>
        <begin position="1"/>
        <end position="344"/>
    </location>
</feature>
<evidence type="ECO:0000256" key="6">
    <source>
        <dbReference type="ARBA" id="ARBA00022801"/>
    </source>
</evidence>
<evidence type="ECO:0000256" key="5">
    <source>
        <dbReference type="ARBA" id="ARBA00022750"/>
    </source>
</evidence>
<evidence type="ECO:0000256" key="3">
    <source>
        <dbReference type="ARBA" id="ARBA00022525"/>
    </source>
</evidence>
<dbReference type="InterPro" id="IPR033121">
    <property type="entry name" value="PEPTIDASE_A1"/>
</dbReference>
<dbReference type="InterPro" id="IPR034161">
    <property type="entry name" value="Pepsin-like_plant"/>
</dbReference>
<dbReference type="PANTHER" id="PTHR47967:SF128">
    <property type="entry name" value="ASPARTIC PROTEINASE CDR1-LIKE"/>
    <property type="match status" value="1"/>
</dbReference>